<feature type="coiled-coil region" evidence="1">
    <location>
        <begin position="42"/>
        <end position="85"/>
    </location>
</feature>
<evidence type="ECO:0000313" key="2">
    <source>
        <dbReference type="EMBL" id="GHD20008.1"/>
    </source>
</evidence>
<comment type="caution">
    <text evidence="2">The sequence shown here is derived from an EMBL/GenBank/DDBJ whole genome shotgun (WGS) entry which is preliminary data.</text>
</comment>
<organism evidence="2 3">
    <name type="scientific">Tianweitania populi</name>
    <dbReference type="NCBI Taxonomy" id="1607949"/>
    <lineage>
        <taxon>Bacteria</taxon>
        <taxon>Pseudomonadati</taxon>
        <taxon>Pseudomonadota</taxon>
        <taxon>Alphaproteobacteria</taxon>
        <taxon>Hyphomicrobiales</taxon>
        <taxon>Phyllobacteriaceae</taxon>
        <taxon>Tianweitania</taxon>
    </lineage>
</organism>
<keyword evidence="1" id="KW-0175">Coiled coil</keyword>
<dbReference type="Proteomes" id="UP000630142">
    <property type="component" value="Unassembled WGS sequence"/>
</dbReference>
<dbReference type="AlphaFoldDB" id="A0A8J3GLU3"/>
<protein>
    <submittedName>
        <fullName evidence="2">Uncharacterized protein</fullName>
    </submittedName>
</protein>
<reference evidence="2" key="1">
    <citation type="journal article" date="2014" name="Int. J. Syst. Evol. Microbiol.">
        <title>Complete genome sequence of Corynebacterium casei LMG S-19264T (=DSM 44701T), isolated from a smear-ripened cheese.</title>
        <authorList>
            <consortium name="US DOE Joint Genome Institute (JGI-PGF)"/>
            <person name="Walter F."/>
            <person name="Albersmeier A."/>
            <person name="Kalinowski J."/>
            <person name="Ruckert C."/>
        </authorList>
    </citation>
    <scope>NUCLEOTIDE SEQUENCE</scope>
    <source>
        <strain evidence="2">KCTC 42249</strain>
    </source>
</reference>
<accession>A0A8J3GLU3</accession>
<sequence>MRDEQFTVNLSDDLADFVSEQISGSGSETLSDEVVQQAFDVLRHQHEQTARMKAELDEAEKDPRRYSLEEVKARLERRLAELNAHS</sequence>
<reference evidence="2" key="2">
    <citation type="submission" date="2020-09" db="EMBL/GenBank/DDBJ databases">
        <authorList>
            <person name="Sun Q."/>
            <person name="Kim S."/>
        </authorList>
    </citation>
    <scope>NUCLEOTIDE SEQUENCE</scope>
    <source>
        <strain evidence="2">KCTC 42249</strain>
    </source>
</reference>
<evidence type="ECO:0000313" key="3">
    <source>
        <dbReference type="Proteomes" id="UP000630142"/>
    </source>
</evidence>
<gene>
    <name evidence="2" type="ORF">GCM10016234_32380</name>
</gene>
<evidence type="ECO:0000256" key="1">
    <source>
        <dbReference type="SAM" id="Coils"/>
    </source>
</evidence>
<proteinExistence type="predicted"/>
<dbReference type="RefSeq" id="WP_189505697.1">
    <property type="nucleotide sequence ID" value="NZ_BMZQ01000002.1"/>
</dbReference>
<keyword evidence="3" id="KW-1185">Reference proteome</keyword>
<dbReference type="EMBL" id="BMZQ01000002">
    <property type="protein sequence ID" value="GHD20008.1"/>
    <property type="molecule type" value="Genomic_DNA"/>
</dbReference>
<name>A0A8J3GLU3_9HYPH</name>